<protein>
    <recommendedName>
        <fullName evidence="3">Right handed beta helix domain-containing protein</fullName>
    </recommendedName>
</protein>
<sequence length="524" mass="57205">MRDNAVKVLRVFLYLVLAFGLVAAGILVYQWHVPEPTPPPVPPEVIPDFIVAAYDSSAASKAEADYVCDGINDNLEIQAALDALPAEGGVVALSEGTFHGTGVISPGSRATLMGKDDDSTRIIFSENGYLHVNQEYVALDGFYARGTGYSYPVSQRGVIYITAGHVAVRNITATADHTIQGVFYVHSVPEYKRNIENIEFTRCTADSPGTYGFLHSAKDQAYRVHKNIRYTDCRAINCGLYSRYNNWVTGFDFAEHNDVESLHVTRCIAEGNWESGFHFEWEPSKKDVVLIDCVSRNNGQKPFPEKYSLGGENYFGAGYLAPRGEYTFRNCTAEGNSAYGFFFSYPNGVYLYDCVDIETGRGKTDHSAVKPTSFFIIQSMLTDANPSIVMENCASVDSHGLGLYATLAEHVQIRNFRLTNPAGVDGKGAILGSSQGEIFRDSTVNIHASGDRVATMLYAMGNMNVIYSGEILSNVEYPFVIDGYGTANVLVKDMRILSSLSPPGSNGILLTSNVPEGAVRITSA</sequence>
<organism evidence="2">
    <name type="scientific">hydrocarbon metagenome</name>
    <dbReference type="NCBI Taxonomy" id="938273"/>
    <lineage>
        <taxon>unclassified sequences</taxon>
        <taxon>metagenomes</taxon>
        <taxon>ecological metagenomes</taxon>
    </lineage>
</organism>
<evidence type="ECO:0000313" key="2">
    <source>
        <dbReference type="EMBL" id="KUG21004.1"/>
    </source>
</evidence>
<keyword evidence="1" id="KW-0472">Membrane</keyword>
<dbReference type="InterPro" id="IPR011050">
    <property type="entry name" value="Pectin_lyase_fold/virulence"/>
</dbReference>
<dbReference type="Gene3D" id="2.160.20.10">
    <property type="entry name" value="Single-stranded right-handed beta-helix, Pectin lyase-like"/>
    <property type="match status" value="1"/>
</dbReference>
<keyword evidence="1" id="KW-0812">Transmembrane</keyword>
<accession>A0A0W8FJC4</accession>
<evidence type="ECO:0000256" key="1">
    <source>
        <dbReference type="SAM" id="Phobius"/>
    </source>
</evidence>
<feature type="transmembrane region" description="Helical" evidence="1">
    <location>
        <begin position="12"/>
        <end position="31"/>
    </location>
</feature>
<gene>
    <name evidence="2" type="ORF">ASZ90_009253</name>
</gene>
<reference evidence="2" key="1">
    <citation type="journal article" date="2015" name="Proc. Natl. Acad. Sci. U.S.A.">
        <title>Networks of energetic and metabolic interactions define dynamics in microbial communities.</title>
        <authorList>
            <person name="Embree M."/>
            <person name="Liu J.K."/>
            <person name="Al-Bassam M.M."/>
            <person name="Zengler K."/>
        </authorList>
    </citation>
    <scope>NUCLEOTIDE SEQUENCE</scope>
</reference>
<name>A0A0W8FJC4_9ZZZZ</name>
<dbReference type="EMBL" id="LNQE01001116">
    <property type="protein sequence ID" value="KUG21004.1"/>
    <property type="molecule type" value="Genomic_DNA"/>
</dbReference>
<dbReference type="SUPFAM" id="SSF51126">
    <property type="entry name" value="Pectin lyase-like"/>
    <property type="match status" value="2"/>
</dbReference>
<comment type="caution">
    <text evidence="2">The sequence shown here is derived from an EMBL/GenBank/DDBJ whole genome shotgun (WGS) entry which is preliminary data.</text>
</comment>
<evidence type="ECO:0008006" key="3">
    <source>
        <dbReference type="Google" id="ProtNLM"/>
    </source>
</evidence>
<keyword evidence="1" id="KW-1133">Transmembrane helix</keyword>
<dbReference type="AlphaFoldDB" id="A0A0W8FJC4"/>
<proteinExistence type="predicted"/>
<dbReference type="InterPro" id="IPR012334">
    <property type="entry name" value="Pectin_lyas_fold"/>
</dbReference>